<dbReference type="Proteomes" id="UP000424527">
    <property type="component" value="Unassembled WGS sequence"/>
</dbReference>
<feature type="compositionally biased region" description="Acidic residues" evidence="1">
    <location>
        <begin position="128"/>
        <end position="168"/>
    </location>
</feature>
<keyword evidence="3" id="KW-1185">Reference proteome</keyword>
<dbReference type="Gene3D" id="3.30.70.2850">
    <property type="match status" value="1"/>
</dbReference>
<evidence type="ECO:0000313" key="2">
    <source>
        <dbReference type="EMBL" id="KAE8281127.1"/>
    </source>
</evidence>
<organism evidence="2 3">
    <name type="scientific">Larimichthys crocea</name>
    <name type="common">Large yellow croaker</name>
    <name type="synonym">Pseudosciaena crocea</name>
    <dbReference type="NCBI Taxonomy" id="215358"/>
    <lineage>
        <taxon>Eukaryota</taxon>
        <taxon>Metazoa</taxon>
        <taxon>Chordata</taxon>
        <taxon>Craniata</taxon>
        <taxon>Vertebrata</taxon>
        <taxon>Euteleostomi</taxon>
        <taxon>Actinopterygii</taxon>
        <taxon>Neopterygii</taxon>
        <taxon>Teleostei</taxon>
        <taxon>Neoteleostei</taxon>
        <taxon>Acanthomorphata</taxon>
        <taxon>Eupercaria</taxon>
        <taxon>Sciaenidae</taxon>
        <taxon>Larimichthys</taxon>
    </lineage>
</organism>
<proteinExistence type="predicted"/>
<comment type="caution">
    <text evidence="2">The sequence shown here is derived from an EMBL/GenBank/DDBJ whole genome shotgun (WGS) entry which is preliminary data.</text>
</comment>
<dbReference type="AlphaFoldDB" id="A0A6G0HPX5"/>
<feature type="compositionally biased region" description="Basic and acidic residues" evidence="1">
    <location>
        <begin position="169"/>
        <end position="184"/>
    </location>
</feature>
<evidence type="ECO:0000256" key="1">
    <source>
        <dbReference type="SAM" id="MobiDB-lite"/>
    </source>
</evidence>
<sequence>MEPVRSDGPRPQHLEHLSEFRLNDSMKTNMEVEVTVSRSLGTPLSVSRQTLQVSEHTNRGSTCSTCSTSAADLRPAASPLTSVSPDTSSPSGAWTRLQPVRVNLLDPTRPDPTRFTVLLLQTLHSPTEDEEEDKEEEKEEDKEDKEEDKEEEDEEEDKEEEDEEEDKEEERTGGDRIRRTEDRGTIGVLCTMWNVLKFVPRSAETKIRLTFSAQGVDGSGGAHRRAEQEQSEAPLLQNPPGAEHGGHVLQANKHSVNARQLSTHPAGRRVETSEP</sequence>
<feature type="compositionally biased region" description="Polar residues" evidence="1">
    <location>
        <begin position="252"/>
        <end position="263"/>
    </location>
</feature>
<feature type="compositionally biased region" description="Polar residues" evidence="1">
    <location>
        <begin position="79"/>
        <end position="92"/>
    </location>
</feature>
<gene>
    <name evidence="2" type="ORF">D5F01_LYC20101</name>
</gene>
<feature type="region of interest" description="Disordered" evidence="1">
    <location>
        <begin position="214"/>
        <end position="275"/>
    </location>
</feature>
<feature type="region of interest" description="Disordered" evidence="1">
    <location>
        <begin position="75"/>
        <end position="94"/>
    </location>
</feature>
<name>A0A6G0HPX5_LARCR</name>
<feature type="region of interest" description="Disordered" evidence="1">
    <location>
        <begin position="122"/>
        <end position="184"/>
    </location>
</feature>
<accession>A0A6G0HPX5</accession>
<protein>
    <submittedName>
        <fullName evidence="2">Uncharacterized protein</fullName>
    </submittedName>
</protein>
<evidence type="ECO:0000313" key="3">
    <source>
        <dbReference type="Proteomes" id="UP000424527"/>
    </source>
</evidence>
<dbReference type="EMBL" id="REGW02000020">
    <property type="protein sequence ID" value="KAE8281127.1"/>
    <property type="molecule type" value="Genomic_DNA"/>
</dbReference>
<reference evidence="2 3" key="1">
    <citation type="submission" date="2019-07" db="EMBL/GenBank/DDBJ databases">
        <title>Chromosome genome assembly for large yellow croaker.</title>
        <authorList>
            <person name="Xiao S."/>
        </authorList>
    </citation>
    <scope>NUCLEOTIDE SEQUENCE [LARGE SCALE GENOMIC DNA]</scope>
    <source>
        <strain evidence="2">JMULYC20181020</strain>
        <tissue evidence="2">Muscle</tissue>
    </source>
</reference>